<name>A0A8H6HQ91_9AGAR</name>
<sequence>MLLFLRANLSCYPLPVELQERIIRLLPLRDLNALRAIPRLNDDMKTHLKARIIRLFVSYGLDGQKSLDMMFSTGTIISGSAALAIVAPGSCEPRDLNLYCAAGAAHGAIKLILGTKGFVETPSPLKALMTERTPFSKFEVNNGIKRIYRFVHVPSSKVVTLSESISTSTLAPILFFHTTLLMNYVSGSGATAFYPELTYRCAGLLNYSQEFEKIHKPDVLNHWKQLGMEICDDCEEWHQDHPSVSPNVRRGMCQWAYRQTNDQWTERMNFRTGTRVKLGPTLAWRLGHRYRGRKEVMHHKTSVHLVHEDWFKMCLYKAAVEWVRYYAPIDKATGAIDSANWKRSFPQ</sequence>
<evidence type="ECO:0000313" key="1">
    <source>
        <dbReference type="EMBL" id="KAF6750730.1"/>
    </source>
</evidence>
<dbReference type="EMBL" id="JACGCI010000055">
    <property type="protein sequence ID" value="KAF6750730.1"/>
    <property type="molecule type" value="Genomic_DNA"/>
</dbReference>
<evidence type="ECO:0000313" key="2">
    <source>
        <dbReference type="Proteomes" id="UP000521943"/>
    </source>
</evidence>
<organism evidence="1 2">
    <name type="scientific">Ephemerocybe angulata</name>
    <dbReference type="NCBI Taxonomy" id="980116"/>
    <lineage>
        <taxon>Eukaryota</taxon>
        <taxon>Fungi</taxon>
        <taxon>Dikarya</taxon>
        <taxon>Basidiomycota</taxon>
        <taxon>Agaricomycotina</taxon>
        <taxon>Agaricomycetes</taxon>
        <taxon>Agaricomycetidae</taxon>
        <taxon>Agaricales</taxon>
        <taxon>Agaricineae</taxon>
        <taxon>Psathyrellaceae</taxon>
        <taxon>Ephemerocybe</taxon>
    </lineage>
</organism>
<proteinExistence type="predicted"/>
<accession>A0A8H6HQ91</accession>
<dbReference type="AlphaFoldDB" id="A0A8H6HQ91"/>
<keyword evidence="2" id="KW-1185">Reference proteome</keyword>
<evidence type="ECO:0008006" key="3">
    <source>
        <dbReference type="Google" id="ProtNLM"/>
    </source>
</evidence>
<protein>
    <recommendedName>
        <fullName evidence="3">F-box domain-containing protein</fullName>
    </recommendedName>
</protein>
<dbReference type="Proteomes" id="UP000521943">
    <property type="component" value="Unassembled WGS sequence"/>
</dbReference>
<dbReference type="OrthoDB" id="3067340at2759"/>
<comment type="caution">
    <text evidence="1">The sequence shown here is derived from an EMBL/GenBank/DDBJ whole genome shotgun (WGS) entry which is preliminary data.</text>
</comment>
<reference evidence="1 2" key="1">
    <citation type="submission" date="2020-07" db="EMBL/GenBank/DDBJ databases">
        <title>Comparative genomics of pyrophilous fungi reveals a link between fire events and developmental genes.</title>
        <authorList>
            <consortium name="DOE Joint Genome Institute"/>
            <person name="Steindorff A.S."/>
            <person name="Carver A."/>
            <person name="Calhoun S."/>
            <person name="Stillman K."/>
            <person name="Liu H."/>
            <person name="Lipzen A."/>
            <person name="Pangilinan J."/>
            <person name="Labutti K."/>
            <person name="Bruns T.D."/>
            <person name="Grigoriev I.V."/>
        </authorList>
    </citation>
    <scope>NUCLEOTIDE SEQUENCE [LARGE SCALE GENOMIC DNA]</scope>
    <source>
        <strain evidence="1 2">CBS 144469</strain>
    </source>
</reference>
<gene>
    <name evidence="1" type="ORF">DFP72DRAFT_851531</name>
</gene>